<organism evidence="2 3">
    <name type="scientific">Ameca splendens</name>
    <dbReference type="NCBI Taxonomy" id="208324"/>
    <lineage>
        <taxon>Eukaryota</taxon>
        <taxon>Metazoa</taxon>
        <taxon>Chordata</taxon>
        <taxon>Craniata</taxon>
        <taxon>Vertebrata</taxon>
        <taxon>Euteleostomi</taxon>
        <taxon>Actinopterygii</taxon>
        <taxon>Neopterygii</taxon>
        <taxon>Teleostei</taxon>
        <taxon>Neoteleostei</taxon>
        <taxon>Acanthomorphata</taxon>
        <taxon>Ovalentaria</taxon>
        <taxon>Atherinomorphae</taxon>
        <taxon>Cyprinodontiformes</taxon>
        <taxon>Goodeidae</taxon>
        <taxon>Ameca</taxon>
    </lineage>
</organism>
<keyword evidence="3" id="KW-1185">Reference proteome</keyword>
<reference evidence="2 3" key="1">
    <citation type="submission" date="2021-06" db="EMBL/GenBank/DDBJ databases">
        <authorList>
            <person name="Palmer J.M."/>
        </authorList>
    </citation>
    <scope>NUCLEOTIDE SEQUENCE [LARGE SCALE GENOMIC DNA]</scope>
    <source>
        <strain evidence="2 3">AS_MEX2019</strain>
        <tissue evidence="2">Muscle</tissue>
    </source>
</reference>
<evidence type="ECO:0000313" key="3">
    <source>
        <dbReference type="Proteomes" id="UP001469553"/>
    </source>
</evidence>
<name>A0ABV0YFS9_9TELE</name>
<protein>
    <submittedName>
        <fullName evidence="2">Uncharacterized protein</fullName>
    </submittedName>
</protein>
<evidence type="ECO:0000313" key="2">
    <source>
        <dbReference type="EMBL" id="MEQ2292366.1"/>
    </source>
</evidence>
<proteinExistence type="predicted"/>
<comment type="caution">
    <text evidence="2">The sequence shown here is derived from an EMBL/GenBank/DDBJ whole genome shotgun (WGS) entry which is preliminary data.</text>
</comment>
<gene>
    <name evidence="2" type="ORF">AMECASPLE_022465</name>
</gene>
<evidence type="ECO:0000256" key="1">
    <source>
        <dbReference type="SAM" id="MobiDB-lite"/>
    </source>
</evidence>
<dbReference type="Proteomes" id="UP001469553">
    <property type="component" value="Unassembled WGS sequence"/>
</dbReference>
<accession>A0ABV0YFS9</accession>
<sequence length="130" mass="14711">MNLNCSNSEVEKKSHLFKTLTYLETGNRSMPMQDSKQNENGNIVCDKNQSYADSFKGRSVFVTRKQRPPMAQRRSIDSDHMTGNSSADLPNVHRGPTDEAAHVEERTVCTHDCHTVCVCLTFTLLIPFYV</sequence>
<dbReference type="EMBL" id="JAHRIP010030221">
    <property type="protein sequence ID" value="MEQ2292366.1"/>
    <property type="molecule type" value="Genomic_DNA"/>
</dbReference>
<feature type="region of interest" description="Disordered" evidence="1">
    <location>
        <begin position="62"/>
        <end position="96"/>
    </location>
</feature>